<keyword evidence="1" id="KW-0812">Transmembrane</keyword>
<feature type="transmembrane region" description="Helical" evidence="1">
    <location>
        <begin position="171"/>
        <end position="193"/>
    </location>
</feature>
<gene>
    <name evidence="2" type="ORF">IMCC3317_26210</name>
</gene>
<dbReference type="SUPFAM" id="SSF52490">
    <property type="entry name" value="Tubulin nucleotide-binding domain-like"/>
    <property type="match status" value="1"/>
</dbReference>
<dbReference type="KEGG" id="kan:IMCC3317_26210"/>
<proteinExistence type="predicted"/>
<evidence type="ECO:0000313" key="3">
    <source>
        <dbReference type="Proteomes" id="UP000464657"/>
    </source>
</evidence>
<reference evidence="2 3" key="1">
    <citation type="journal article" date="2013" name="Int. J. Syst. Evol. Microbiol.">
        <title>Kordia antarctica sp. nov., isolated from Antarctic seawater.</title>
        <authorList>
            <person name="Baek K."/>
            <person name="Choi A."/>
            <person name="Kang I."/>
            <person name="Lee K."/>
            <person name="Cho J.C."/>
        </authorList>
    </citation>
    <scope>NUCLEOTIDE SEQUENCE [LARGE SCALE GENOMIC DNA]</scope>
    <source>
        <strain evidence="2 3">IMCC3317</strain>
    </source>
</reference>
<organism evidence="2 3">
    <name type="scientific">Kordia antarctica</name>
    <dbReference type="NCBI Taxonomy" id="1218801"/>
    <lineage>
        <taxon>Bacteria</taxon>
        <taxon>Pseudomonadati</taxon>
        <taxon>Bacteroidota</taxon>
        <taxon>Flavobacteriia</taxon>
        <taxon>Flavobacteriales</taxon>
        <taxon>Flavobacteriaceae</taxon>
        <taxon>Kordia</taxon>
    </lineage>
</organism>
<dbReference type="AlphaFoldDB" id="A0A7L4ZKK5"/>
<dbReference type="EMBL" id="CP019288">
    <property type="protein sequence ID" value="QHI37243.1"/>
    <property type="molecule type" value="Genomic_DNA"/>
</dbReference>
<keyword evidence="1" id="KW-0472">Membrane</keyword>
<sequence>MSKLYLFAIGGTGSRVLSSLAMLLSTGVRANVEKIIPMIIDTDINNGDVEKCRNIIKTYNNIHESIYNGVGNEEDKGCFFRTKINPPKELNISGTDYGTLKEMVDYDSLNAKGFEKTKSFFDLLYNNENKDMLLEKGFLGNPNVGSIVLKNVVESKQFKEFTQDFNEEDRIFVVSSIFGGTGAAGFPLLLNVFRNEESSMNNRNYINNAIIGGVSVLPYFQVDVDKFNTGESAINSSTFITKTKAALSYYNKNLKQLINAMFYVGDTKSSNYENFDGGIEQKNPSNFIELTAATSVLEFLDYEPNASTVDDLAKPAAFFEYGLESDSNIVTLTNLKKDVYIKQFIKNHYYNVYVSNFMSEALENSKLTWRNQLELPTNYEKQNFFKNIYKFTTVYYYRWLVELASDRHNRKFLPFDLSIILNQGELNKDISGNIPAKVNVDDKKLFTLVTGMPANDDSSFFSKDKIKFDKVFSELSKDIVDMQLNSKERMLTTMLNQGIDEIIDERFSI</sequence>
<keyword evidence="3" id="KW-1185">Reference proteome</keyword>
<keyword evidence="1" id="KW-1133">Transmembrane helix</keyword>
<dbReference type="InterPro" id="IPR036525">
    <property type="entry name" value="Tubulin/FtsZ_GTPase_sf"/>
</dbReference>
<protein>
    <submittedName>
        <fullName evidence="2">Uncharacterized protein</fullName>
    </submittedName>
</protein>
<dbReference type="RefSeq" id="WP_160129883.1">
    <property type="nucleotide sequence ID" value="NZ_CP019288.1"/>
</dbReference>
<feature type="transmembrane region" description="Helical" evidence="1">
    <location>
        <begin position="205"/>
        <end position="222"/>
    </location>
</feature>
<name>A0A7L4ZKK5_9FLAO</name>
<dbReference type="Proteomes" id="UP000464657">
    <property type="component" value="Chromosome"/>
</dbReference>
<dbReference type="Gene3D" id="3.40.50.1440">
    <property type="entry name" value="Tubulin/FtsZ, GTPase domain"/>
    <property type="match status" value="1"/>
</dbReference>
<evidence type="ECO:0000313" key="2">
    <source>
        <dbReference type="EMBL" id="QHI37243.1"/>
    </source>
</evidence>
<evidence type="ECO:0000256" key="1">
    <source>
        <dbReference type="SAM" id="Phobius"/>
    </source>
</evidence>
<accession>A0A7L4ZKK5</accession>
<dbReference type="OrthoDB" id="844533at2"/>